<evidence type="ECO:0000313" key="3">
    <source>
        <dbReference type="Proteomes" id="UP000468707"/>
    </source>
</evidence>
<proteinExistence type="predicted"/>
<dbReference type="CDD" id="cd03801">
    <property type="entry name" value="GT4_PimA-like"/>
    <property type="match status" value="1"/>
</dbReference>
<protein>
    <submittedName>
        <fullName evidence="2">Glycosyltransferase</fullName>
    </submittedName>
</protein>
<organism evidence="2 3">
    <name type="scientific">Flagellimonas sediminis</name>
    <dbReference type="NCBI Taxonomy" id="2696468"/>
    <lineage>
        <taxon>Bacteria</taxon>
        <taxon>Pseudomonadati</taxon>
        <taxon>Bacteroidota</taxon>
        <taxon>Flavobacteriia</taxon>
        <taxon>Flavobacteriales</taxon>
        <taxon>Flavobacteriaceae</taxon>
        <taxon>Flagellimonas</taxon>
    </lineage>
</organism>
<dbReference type="Gene3D" id="3.40.50.2000">
    <property type="entry name" value="Glycogen Phosphorylase B"/>
    <property type="match status" value="2"/>
</dbReference>
<comment type="caution">
    <text evidence="2">The sequence shown here is derived from an EMBL/GenBank/DDBJ whole genome shotgun (WGS) entry which is preliminary data.</text>
</comment>
<dbReference type="AlphaFoldDB" id="A0A6I5KQE1"/>
<feature type="domain" description="Glycosyl transferase family 1" evidence="1">
    <location>
        <begin position="225"/>
        <end position="397"/>
    </location>
</feature>
<dbReference type="EMBL" id="JAAAMI010000002">
    <property type="protein sequence ID" value="NDV42643.1"/>
    <property type="molecule type" value="Genomic_DNA"/>
</dbReference>
<gene>
    <name evidence="2" type="ORF">GTK07_04830</name>
</gene>
<dbReference type="PANTHER" id="PTHR12526:SF637">
    <property type="entry name" value="GLYCOSYLTRANSFERASE EPSF-RELATED"/>
    <property type="match status" value="1"/>
</dbReference>
<name>A0A6I5KQE1_9FLAO</name>
<keyword evidence="3" id="KW-1185">Reference proteome</keyword>
<reference evidence="2 3" key="1">
    <citation type="submission" date="2020-01" db="EMBL/GenBank/DDBJ databases">
        <title>Muricauda sediminis sp.nov. 40Bstr401.</title>
        <authorList>
            <person name="Xue Z."/>
            <person name="Zhu S."/>
            <person name="Ren N."/>
            <person name="Chen T."/>
            <person name="Chen X."/>
            <person name="Chen J."/>
            <person name="Yang J."/>
        </authorList>
    </citation>
    <scope>NUCLEOTIDE SEQUENCE [LARGE SCALE GENOMIC DNA]</scope>
    <source>
        <strain evidence="2 3">40Bstr401</strain>
    </source>
</reference>
<dbReference type="PANTHER" id="PTHR12526">
    <property type="entry name" value="GLYCOSYLTRANSFERASE"/>
    <property type="match status" value="1"/>
</dbReference>
<dbReference type="Pfam" id="PF00534">
    <property type="entry name" value="Glycos_transf_1"/>
    <property type="match status" value="1"/>
</dbReference>
<sequence length="422" mass="48123">MKVLWVTNTMFPDLAKDLGLKPPVVGGWMYGLARDLANSGKVKLYVATARDAKLDESREINGITYFLLKGNSPINKYDKTLEPKWKKIIDLVNPDVVHIHGSEYAHGLSLINACPPLKYVISIQGLVSICARYYLAGLGVKDIIWNTTLKDFLKRSTLWHETKEFYERGKKIEVNYLKKVNHIIGRTQWDHDHAKIVNPDCTYHFCNESLRDSFYDSEVWEPKPVSQPPTIFLSQASRPLKGLHKVLEAVHLLKDLHPNIQLRIAGGNIFDAKGLKQRLKMSSYGNYIRKKVKKYDLWNRITFTGPLNEKEMVTEYLNCHMFICPSSIENSPNSLGEAQILGVPVISSFVGGVADMVTHNQTGLLYRFEEVEMLAREIHQILTDPDLVLRLSKQGKEAAMIRHDRKTNLNQLISIYSNCTTK</sequence>
<dbReference type="SUPFAM" id="SSF53756">
    <property type="entry name" value="UDP-Glycosyltransferase/glycogen phosphorylase"/>
    <property type="match status" value="1"/>
</dbReference>
<evidence type="ECO:0000259" key="1">
    <source>
        <dbReference type="Pfam" id="PF00534"/>
    </source>
</evidence>
<dbReference type="InterPro" id="IPR001296">
    <property type="entry name" value="Glyco_trans_1"/>
</dbReference>
<dbReference type="Proteomes" id="UP000468707">
    <property type="component" value="Unassembled WGS sequence"/>
</dbReference>
<dbReference type="RefSeq" id="WP_163633617.1">
    <property type="nucleotide sequence ID" value="NZ_JAAAMI010000002.1"/>
</dbReference>
<accession>A0A6I5KQE1</accession>
<dbReference type="GO" id="GO:0016757">
    <property type="term" value="F:glycosyltransferase activity"/>
    <property type="evidence" value="ECO:0007669"/>
    <property type="project" value="InterPro"/>
</dbReference>
<keyword evidence="2" id="KW-0808">Transferase</keyword>
<evidence type="ECO:0000313" key="2">
    <source>
        <dbReference type="EMBL" id="NDV42643.1"/>
    </source>
</evidence>